<dbReference type="PANTHER" id="PTHR44167">
    <property type="entry name" value="OVARIAN-SPECIFIC SERINE/THREONINE-PROTEIN KINASE LOK-RELATED"/>
    <property type="match status" value="1"/>
</dbReference>
<organism evidence="2 3">
    <name type="scientific">Faecalibacterium prausnitzii</name>
    <dbReference type="NCBI Taxonomy" id="853"/>
    <lineage>
        <taxon>Bacteria</taxon>
        <taxon>Bacillati</taxon>
        <taxon>Bacillota</taxon>
        <taxon>Clostridia</taxon>
        <taxon>Eubacteriales</taxon>
        <taxon>Oscillospiraceae</taxon>
        <taxon>Faecalibacterium</taxon>
    </lineage>
</organism>
<sequence>MIRWKKMRREPLPNGTILSFLNGEEFVLQDLLAENKNALFYEVRSQTTGQAVVLKEFFNSHWVRLRGAPAPKGWEQEPPDSRKLSRTYLWLRRQAEQEQRMNQELCGSVRCVIPEKPVLPAGTLVLPDGTEWQWPYCAFLEMDGMTAAQGFPLQALMRECTNPNGPAHPFGNLRQQEECFVPRRNCAVPAATVTMQIFRDTLLALRPLHRAGWIMGDLSSGNLFVEGSLAEGRIQGVSFADASTVRKIGENEMPATAEPGFHAPELFSGPVTEKTDVFSAGRLLLSMLYPVAVHNVRLHRPLGFLDNTQTLTAGESVPSGLPQEMRAEVNRLLLRATAPDPEQRISMDEMLAAAEDWCRRLSDAES</sequence>
<dbReference type="Pfam" id="PF00069">
    <property type="entry name" value="Pkinase"/>
    <property type="match status" value="1"/>
</dbReference>
<dbReference type="Proteomes" id="UP000250997">
    <property type="component" value="Unassembled WGS sequence"/>
</dbReference>
<proteinExistence type="predicted"/>
<dbReference type="InterPro" id="IPR011009">
    <property type="entry name" value="Kinase-like_dom_sf"/>
</dbReference>
<dbReference type="GO" id="GO:0005524">
    <property type="term" value="F:ATP binding"/>
    <property type="evidence" value="ECO:0007669"/>
    <property type="project" value="InterPro"/>
</dbReference>
<reference evidence="2 3" key="1">
    <citation type="submission" date="2018-02" db="EMBL/GenBank/DDBJ databases">
        <title>Complete genome sequencing of Faecalibacterium prausnitzii strains isolated from the human gut.</title>
        <authorList>
            <person name="Fitzgerald B.C."/>
            <person name="Shkoporov A.N."/>
            <person name="Ross P.R."/>
            <person name="Hill C."/>
        </authorList>
    </citation>
    <scope>NUCLEOTIDE SEQUENCE [LARGE SCALE GENOMIC DNA]</scope>
    <source>
        <strain evidence="2 3">APC942/18-1</strain>
    </source>
</reference>
<dbReference type="Gene3D" id="1.10.510.10">
    <property type="entry name" value="Transferase(Phosphotransferase) domain 1"/>
    <property type="match status" value="1"/>
</dbReference>
<evidence type="ECO:0000313" key="2">
    <source>
        <dbReference type="EMBL" id="RAW50984.1"/>
    </source>
</evidence>
<dbReference type="PROSITE" id="PS50011">
    <property type="entry name" value="PROTEIN_KINASE_DOM"/>
    <property type="match status" value="1"/>
</dbReference>
<dbReference type="RefSeq" id="WP_158395007.1">
    <property type="nucleotide sequence ID" value="NZ_CP026548.1"/>
</dbReference>
<gene>
    <name evidence="2" type="ORF">C4N27_06210</name>
</gene>
<accession>A0AAX1QJH1</accession>
<feature type="domain" description="Protein kinase" evidence="1">
    <location>
        <begin position="26"/>
        <end position="358"/>
    </location>
</feature>
<dbReference type="EMBL" id="PRLA01000003">
    <property type="protein sequence ID" value="RAW50984.1"/>
    <property type="molecule type" value="Genomic_DNA"/>
</dbReference>
<comment type="caution">
    <text evidence="2">The sequence shown here is derived from an EMBL/GenBank/DDBJ whole genome shotgun (WGS) entry which is preliminary data.</text>
</comment>
<dbReference type="GO" id="GO:0004674">
    <property type="term" value="F:protein serine/threonine kinase activity"/>
    <property type="evidence" value="ECO:0007669"/>
    <property type="project" value="TreeGrafter"/>
</dbReference>
<protein>
    <recommendedName>
        <fullName evidence="1">Protein kinase domain-containing protein</fullName>
    </recommendedName>
</protein>
<evidence type="ECO:0000259" key="1">
    <source>
        <dbReference type="PROSITE" id="PS50011"/>
    </source>
</evidence>
<name>A0AAX1QJH1_9FIRM</name>
<dbReference type="InterPro" id="IPR000719">
    <property type="entry name" value="Prot_kinase_dom"/>
</dbReference>
<dbReference type="SUPFAM" id="SSF56112">
    <property type="entry name" value="Protein kinase-like (PK-like)"/>
    <property type="match status" value="1"/>
</dbReference>
<evidence type="ECO:0000313" key="3">
    <source>
        <dbReference type="Proteomes" id="UP000250997"/>
    </source>
</evidence>
<dbReference type="PANTHER" id="PTHR44167:SF24">
    <property type="entry name" value="SERINE_THREONINE-PROTEIN KINASE CHK2"/>
    <property type="match status" value="1"/>
</dbReference>
<dbReference type="AlphaFoldDB" id="A0AAX1QJH1"/>